<protein>
    <submittedName>
        <fullName evidence="5">AraC family transcriptional regulator</fullName>
    </submittedName>
</protein>
<comment type="caution">
    <text evidence="5">The sequence shown here is derived from an EMBL/GenBank/DDBJ whole genome shotgun (WGS) entry which is preliminary data.</text>
</comment>
<dbReference type="Gene3D" id="1.10.10.60">
    <property type="entry name" value="Homeodomain-like"/>
    <property type="match status" value="1"/>
</dbReference>
<proteinExistence type="predicted"/>
<evidence type="ECO:0000256" key="3">
    <source>
        <dbReference type="ARBA" id="ARBA00023163"/>
    </source>
</evidence>
<dbReference type="EMBL" id="NMQT01000070">
    <property type="protein sequence ID" value="OXM54128.1"/>
    <property type="molecule type" value="Genomic_DNA"/>
</dbReference>
<dbReference type="PANTHER" id="PTHR43280">
    <property type="entry name" value="ARAC-FAMILY TRANSCRIPTIONAL REGULATOR"/>
    <property type="match status" value="1"/>
</dbReference>
<dbReference type="Proteomes" id="UP000215223">
    <property type="component" value="Unassembled WGS sequence"/>
</dbReference>
<dbReference type="Pfam" id="PF14525">
    <property type="entry name" value="AraC_binding_2"/>
    <property type="match status" value="1"/>
</dbReference>
<dbReference type="SUPFAM" id="SSF46689">
    <property type="entry name" value="Homeodomain-like"/>
    <property type="match status" value="1"/>
</dbReference>
<dbReference type="GO" id="GO:0003700">
    <property type="term" value="F:DNA-binding transcription factor activity"/>
    <property type="evidence" value="ECO:0007669"/>
    <property type="project" value="InterPro"/>
</dbReference>
<evidence type="ECO:0000313" key="6">
    <source>
        <dbReference type="Proteomes" id="UP000215223"/>
    </source>
</evidence>
<keyword evidence="3" id="KW-0804">Transcription</keyword>
<evidence type="ECO:0000256" key="2">
    <source>
        <dbReference type="ARBA" id="ARBA00023125"/>
    </source>
</evidence>
<dbReference type="SMART" id="SM00342">
    <property type="entry name" value="HTH_ARAC"/>
    <property type="match status" value="1"/>
</dbReference>
<dbReference type="OrthoDB" id="9799345at2"/>
<evidence type="ECO:0000256" key="1">
    <source>
        <dbReference type="ARBA" id="ARBA00023015"/>
    </source>
</evidence>
<dbReference type="InterPro" id="IPR009057">
    <property type="entry name" value="Homeodomain-like_sf"/>
</dbReference>
<keyword evidence="1" id="KW-0805">Transcription regulation</keyword>
<dbReference type="GO" id="GO:0043565">
    <property type="term" value="F:sequence-specific DNA binding"/>
    <property type="evidence" value="ECO:0007669"/>
    <property type="project" value="InterPro"/>
</dbReference>
<dbReference type="InterPro" id="IPR018060">
    <property type="entry name" value="HTH_AraC"/>
</dbReference>
<feature type="domain" description="HTH araC/xylS-type" evidence="4">
    <location>
        <begin position="217"/>
        <end position="318"/>
    </location>
</feature>
<dbReference type="PANTHER" id="PTHR43280:SF31">
    <property type="entry name" value="TRANSCRIPTIONAL REGULATORY PROTEIN"/>
    <property type="match status" value="1"/>
</dbReference>
<reference evidence="5 6" key="1">
    <citation type="submission" date="2017-07" db="EMBL/GenBank/DDBJ databases">
        <title>Amycolatopsis thailandensis Genome sequencing and assembly.</title>
        <authorList>
            <person name="Kaur N."/>
            <person name="Mayilraj S."/>
        </authorList>
    </citation>
    <scope>NUCLEOTIDE SEQUENCE [LARGE SCALE GENOMIC DNA]</scope>
    <source>
        <strain evidence="5 6">JCM 16380</strain>
    </source>
</reference>
<gene>
    <name evidence="5" type="ORF">CFP71_20110</name>
</gene>
<evidence type="ECO:0000259" key="4">
    <source>
        <dbReference type="PROSITE" id="PS01124"/>
    </source>
</evidence>
<keyword evidence="2" id="KW-0238">DNA-binding</keyword>
<dbReference type="AlphaFoldDB" id="A0A229S5E4"/>
<organism evidence="5 6">
    <name type="scientific">Amycolatopsis thailandensis</name>
    <dbReference type="NCBI Taxonomy" id="589330"/>
    <lineage>
        <taxon>Bacteria</taxon>
        <taxon>Bacillati</taxon>
        <taxon>Actinomycetota</taxon>
        <taxon>Actinomycetes</taxon>
        <taxon>Pseudonocardiales</taxon>
        <taxon>Pseudonocardiaceae</taxon>
        <taxon>Amycolatopsis</taxon>
    </lineage>
</organism>
<dbReference type="PROSITE" id="PS01124">
    <property type="entry name" value="HTH_ARAC_FAMILY_2"/>
    <property type="match status" value="1"/>
</dbReference>
<name>A0A229S5E4_9PSEU</name>
<dbReference type="InterPro" id="IPR035418">
    <property type="entry name" value="AraC-bd_2"/>
</dbReference>
<dbReference type="Pfam" id="PF12833">
    <property type="entry name" value="HTH_18"/>
    <property type="match status" value="1"/>
</dbReference>
<accession>A0A229S5E4</accession>
<dbReference type="RefSeq" id="WP_093935424.1">
    <property type="nucleotide sequence ID" value="NZ_NMQT01000070.1"/>
</dbReference>
<keyword evidence="6" id="KW-1185">Reference proteome</keyword>
<sequence length="325" mass="36329">MLITTDFRTDDLPVEDREDASFGLLGESSIVELRGDPRPDFRFAQRVLSTGAISVATATGAMPSMLLRRTPRLVRRFDPGVLHLSFSADSRSIGIRKDEVVLRPHDWSILDSRVPYDRPVDGGMRGETWIGFPYAALPLRQGRVERLVGRSLGGRSGYGALLARVVTQIVSDAGVYRPEDAPQLETTVLDLVTAFFCRALDDGRSVPAESRRRNLVLRIRAFVRQNLHDPGLSPGSIADAHHISRSHLHMLFKDQEETVAAWIRRQRLERAGRDLADPAMSDTPVHAIAARWGFPRAADFTRAFRTACGVTPREYRRQARDNPEA</sequence>
<evidence type="ECO:0000313" key="5">
    <source>
        <dbReference type="EMBL" id="OXM54128.1"/>
    </source>
</evidence>